<proteinExistence type="predicted"/>
<reference evidence="1 2" key="1">
    <citation type="submission" date="2017-01" db="EMBL/GenBank/DDBJ databases">
        <title>Draft sequence of Acidihalobacter ferrooxidans strain DSM 14175 (strain V8).</title>
        <authorList>
            <person name="Khaleque H.N."/>
            <person name="Ramsay J.P."/>
            <person name="Murphy R.J.T."/>
            <person name="Kaksonen A.H."/>
            <person name="Boxall N.J."/>
            <person name="Watkin E.L.J."/>
        </authorList>
    </citation>
    <scope>NUCLEOTIDE SEQUENCE [LARGE SCALE GENOMIC DNA]</scope>
    <source>
        <strain evidence="1 2">V8</strain>
    </source>
</reference>
<accession>A0A1P8UJ98</accession>
<organism evidence="1 2">
    <name type="scientific">Acidihalobacter ferrooxydans</name>
    <dbReference type="NCBI Taxonomy" id="1765967"/>
    <lineage>
        <taxon>Bacteria</taxon>
        <taxon>Pseudomonadati</taxon>
        <taxon>Pseudomonadota</taxon>
        <taxon>Gammaproteobacteria</taxon>
        <taxon>Chromatiales</taxon>
        <taxon>Ectothiorhodospiraceae</taxon>
        <taxon>Acidihalobacter</taxon>
    </lineage>
</organism>
<protein>
    <recommendedName>
        <fullName evidence="3">DUF2066 domain-containing protein</fullName>
    </recommendedName>
</protein>
<evidence type="ECO:0000313" key="2">
    <source>
        <dbReference type="Proteomes" id="UP000243807"/>
    </source>
</evidence>
<dbReference type="AlphaFoldDB" id="A0A1P8UJ98"/>
<dbReference type="KEGG" id="afy:BW247_13180"/>
<name>A0A1P8UJ98_9GAMM</name>
<keyword evidence="2" id="KW-1185">Reference proteome</keyword>
<dbReference type="STRING" id="1765967.BW247_13180"/>
<dbReference type="Proteomes" id="UP000243807">
    <property type="component" value="Chromosome"/>
</dbReference>
<dbReference type="EMBL" id="CP019434">
    <property type="protein sequence ID" value="APZ43925.1"/>
    <property type="molecule type" value="Genomic_DNA"/>
</dbReference>
<dbReference type="Pfam" id="PF09839">
    <property type="entry name" value="DUF2066"/>
    <property type="match status" value="1"/>
</dbReference>
<evidence type="ECO:0000313" key="1">
    <source>
        <dbReference type="EMBL" id="APZ43925.1"/>
    </source>
</evidence>
<sequence length="391" mass="41495">MGMRMRGRSMLNSSRVELRVVVFVFVLLCAAAMAAWAPPAAAVEATGLYRVTLPVAARSQAALTVAFRQALNQVLIKVSGDSKIAAQAPVAHALQNASTYVQQYAYQQQAAASGSGIASPKAASGEAPLQLQVRFDPQAIDRLLLTNNLPLWGRERPVVIVWAGINQGGGKRFVLGTESDVSHPNATHAVEQAAQRRGLPVILPLMDLQDRGAFSFSDLSGGFVEPLLKASARYAANAELAGVVQPAGGQWIGRWWLAFRGKTVHWTSSGSTQARVLASAIDGAADRLAARLAVSAVAATGRALSVQIGGVSTVSDYARIEHLLDKLTPIKSVQLVSAAAGQLVFQVVPRGQLSDVRRNLDLVDWLKPRQSVPDASQSAAAGQTLYFTYTP</sequence>
<dbReference type="InterPro" id="IPR018642">
    <property type="entry name" value="DUF2066"/>
</dbReference>
<gene>
    <name evidence="1" type="ORF">BW247_13180</name>
</gene>
<evidence type="ECO:0008006" key="3">
    <source>
        <dbReference type="Google" id="ProtNLM"/>
    </source>
</evidence>